<name>A0A9E7FP60_9LILI</name>
<keyword evidence="2" id="KW-1185">Reference proteome</keyword>
<organism evidence="1 2">
    <name type="scientific">Musa troglodytarum</name>
    <name type="common">fe'i banana</name>
    <dbReference type="NCBI Taxonomy" id="320322"/>
    <lineage>
        <taxon>Eukaryota</taxon>
        <taxon>Viridiplantae</taxon>
        <taxon>Streptophyta</taxon>
        <taxon>Embryophyta</taxon>
        <taxon>Tracheophyta</taxon>
        <taxon>Spermatophyta</taxon>
        <taxon>Magnoliopsida</taxon>
        <taxon>Liliopsida</taxon>
        <taxon>Zingiberales</taxon>
        <taxon>Musaceae</taxon>
        <taxon>Musa</taxon>
    </lineage>
</organism>
<protein>
    <submittedName>
        <fullName evidence="1">Uncharacterized protein</fullName>
    </submittedName>
</protein>
<dbReference type="Proteomes" id="UP001055439">
    <property type="component" value="Chromosome 4"/>
</dbReference>
<evidence type="ECO:0000313" key="1">
    <source>
        <dbReference type="EMBL" id="URD98531.1"/>
    </source>
</evidence>
<reference evidence="1" key="1">
    <citation type="submission" date="2022-05" db="EMBL/GenBank/DDBJ databases">
        <title>The Musa troglodytarum L. genome provides insights into the mechanism of non-climacteric behaviour and enrichment of carotenoids.</title>
        <authorList>
            <person name="Wang J."/>
        </authorList>
    </citation>
    <scope>NUCLEOTIDE SEQUENCE</scope>
    <source>
        <tissue evidence="1">Leaf</tissue>
    </source>
</reference>
<evidence type="ECO:0000313" key="2">
    <source>
        <dbReference type="Proteomes" id="UP001055439"/>
    </source>
</evidence>
<dbReference type="EMBL" id="CP097506">
    <property type="protein sequence ID" value="URD98531.1"/>
    <property type="molecule type" value="Genomic_DNA"/>
</dbReference>
<proteinExistence type="predicted"/>
<gene>
    <name evidence="1" type="ORF">MUK42_37367</name>
</gene>
<accession>A0A9E7FP60</accession>
<sequence length="44" mass="5001">MMENQVKLHQLQSLHLLRKPACGTCGKLEGSRKARQNLPSEQKL</sequence>
<dbReference type="AlphaFoldDB" id="A0A9E7FP60"/>